<evidence type="ECO:0000256" key="5">
    <source>
        <dbReference type="ARBA" id="ARBA00022448"/>
    </source>
</evidence>
<dbReference type="SUPFAM" id="SSF53850">
    <property type="entry name" value="Periplasmic binding protein-like II"/>
    <property type="match status" value="1"/>
</dbReference>
<evidence type="ECO:0000313" key="8">
    <source>
        <dbReference type="EMBL" id="VWB07810.1"/>
    </source>
</evidence>
<evidence type="ECO:0000256" key="6">
    <source>
        <dbReference type="ARBA" id="ARBA00022592"/>
    </source>
</evidence>
<dbReference type="Proteomes" id="UP000494261">
    <property type="component" value="Unassembled WGS sequence"/>
</dbReference>
<protein>
    <recommendedName>
        <fullName evidence="4">Phosphate-binding protein PstS</fullName>
    </recommendedName>
</protein>
<accession>A0A6P2GTA2</accession>
<dbReference type="EMBL" id="CABVQC010000001">
    <property type="protein sequence ID" value="VWB07810.1"/>
    <property type="molecule type" value="Genomic_DNA"/>
</dbReference>
<dbReference type="GO" id="GO:0043190">
    <property type="term" value="C:ATP-binding cassette (ABC) transporter complex"/>
    <property type="evidence" value="ECO:0007669"/>
    <property type="project" value="InterPro"/>
</dbReference>
<dbReference type="InterPro" id="IPR050962">
    <property type="entry name" value="Phosphate-bind_PstS"/>
</dbReference>
<keyword evidence="6" id="KW-0592">Phosphate transport</keyword>
<organism evidence="8 9">
    <name type="scientific">Burkholderia aenigmatica</name>
    <dbReference type="NCBI Taxonomy" id="2015348"/>
    <lineage>
        <taxon>Bacteria</taxon>
        <taxon>Pseudomonadati</taxon>
        <taxon>Pseudomonadota</taxon>
        <taxon>Betaproteobacteria</taxon>
        <taxon>Burkholderiales</taxon>
        <taxon>Burkholderiaceae</taxon>
        <taxon>Burkholderia</taxon>
        <taxon>Burkholderia cepacia complex</taxon>
    </lineage>
</organism>
<dbReference type="GO" id="GO:0035435">
    <property type="term" value="P:phosphate ion transmembrane transport"/>
    <property type="evidence" value="ECO:0007669"/>
    <property type="project" value="InterPro"/>
</dbReference>
<evidence type="ECO:0000256" key="2">
    <source>
        <dbReference type="ARBA" id="ARBA00008725"/>
    </source>
</evidence>
<comment type="subunit">
    <text evidence="3">The complex is composed of two ATP-binding proteins (PstB), two transmembrane proteins (PstC and PstA) and a solute-binding protein (PstS).</text>
</comment>
<dbReference type="Gene3D" id="3.40.190.10">
    <property type="entry name" value="Periplasmic binding protein-like II"/>
    <property type="match status" value="2"/>
</dbReference>
<dbReference type="InterPro" id="IPR005673">
    <property type="entry name" value="ABC_phos-bd_PstS"/>
</dbReference>
<dbReference type="CDD" id="cd13565">
    <property type="entry name" value="PBP2_PstS"/>
    <property type="match status" value="1"/>
</dbReference>
<dbReference type="Pfam" id="PF12849">
    <property type="entry name" value="PBP_like_2"/>
    <property type="match status" value="1"/>
</dbReference>
<comment type="function">
    <text evidence="1">Part of the ABC transporter complex PstSACB involved in phosphate import.</text>
</comment>
<evidence type="ECO:0000256" key="1">
    <source>
        <dbReference type="ARBA" id="ARBA00002841"/>
    </source>
</evidence>
<keyword evidence="5" id="KW-0813">Transport</keyword>
<dbReference type="InterPro" id="IPR024370">
    <property type="entry name" value="PBP_domain"/>
</dbReference>
<dbReference type="GO" id="GO:0042301">
    <property type="term" value="F:phosphate ion binding"/>
    <property type="evidence" value="ECO:0007669"/>
    <property type="project" value="InterPro"/>
</dbReference>
<name>A0A6P2GTA2_9BURK</name>
<comment type="similarity">
    <text evidence="2">Belongs to the PstS family.</text>
</comment>
<dbReference type="NCBIfam" id="NF008171">
    <property type="entry name" value="PRK10918.1"/>
    <property type="match status" value="1"/>
</dbReference>
<evidence type="ECO:0000259" key="7">
    <source>
        <dbReference type="Pfam" id="PF12849"/>
    </source>
</evidence>
<reference evidence="8 9" key="1">
    <citation type="submission" date="2019-09" db="EMBL/GenBank/DDBJ databases">
        <authorList>
            <person name="Depoorter E."/>
        </authorList>
    </citation>
    <scope>NUCLEOTIDE SEQUENCE [LARGE SCALE GENOMIC DNA]</scope>
    <source>
        <strain evidence="8">LMG 13014</strain>
    </source>
</reference>
<sequence>MQYSYFPSMRDHVPRTMTDSATCLTYPIVSDDPGRPLSTFGPGWGNVAIKLAADVIREKRGAPTATPTQLLTVFESNREKIAATVNRPTLTKDDRQIPLDKSDFSTEASLPTADRRRYMNIRILVPCTVFLVALSAQAADITGAGSTFAAPIYAKWADAYKKSGGGKVNYQGIGSSGGLKQINAKTVDFAGSDAPLKDDELAKTGLFQFPTVVGGVVPVVNVPGVKAGELTLSGPVLGDIYLGKIKKWNDPAIAALNPKVKLSDTDIAVVRRADGSGTSFIWTNYLSKVNGEWKSKVGEGTTVNWPTGTGGKGNDGVAAFVQRLPGAIGYVEWAYAKKNNMVYTALKNSTGTVVEPKTETFKAAAAGANWSKSFYQILTDEPGKDAWPVVGATFVLLYAKQDKPAQGAETLKFFDWAFHNGNQAATELDYISLPDSVVSEIRKQWKAKIKDAAGKAIAN</sequence>
<dbReference type="PANTHER" id="PTHR42996:SF1">
    <property type="entry name" value="PHOSPHATE-BINDING PROTEIN PSTS"/>
    <property type="match status" value="1"/>
</dbReference>
<evidence type="ECO:0000256" key="4">
    <source>
        <dbReference type="ARBA" id="ARBA00021889"/>
    </source>
</evidence>
<dbReference type="NCBIfam" id="TIGR00975">
    <property type="entry name" value="3a0107s03"/>
    <property type="match status" value="1"/>
</dbReference>
<evidence type="ECO:0000256" key="3">
    <source>
        <dbReference type="ARBA" id="ARBA00011529"/>
    </source>
</evidence>
<proteinExistence type="inferred from homology"/>
<dbReference type="AlphaFoldDB" id="A0A6P2GTA2"/>
<evidence type="ECO:0000313" key="9">
    <source>
        <dbReference type="Proteomes" id="UP000494261"/>
    </source>
</evidence>
<feature type="domain" description="PBP" evidence="7">
    <location>
        <begin position="137"/>
        <end position="417"/>
    </location>
</feature>
<gene>
    <name evidence="8" type="ORF">BLA13014_00054</name>
</gene>
<dbReference type="PANTHER" id="PTHR42996">
    <property type="entry name" value="PHOSPHATE-BINDING PROTEIN PSTS"/>
    <property type="match status" value="1"/>
</dbReference>